<keyword evidence="1" id="KW-0812">Transmembrane</keyword>
<dbReference type="Proteomes" id="UP000509597">
    <property type="component" value="Chromosome"/>
</dbReference>
<keyword evidence="1" id="KW-0472">Membrane</keyword>
<keyword evidence="1" id="KW-1133">Transmembrane helix</keyword>
<protein>
    <submittedName>
        <fullName evidence="2">Uncharacterized protein</fullName>
    </submittedName>
</protein>
<dbReference type="AlphaFoldDB" id="A0A7H9BL36"/>
<sequence>MTNQTKSIDALVEDASKAIYSAPTTGKLSTPNQTLTNSLLLLAALLLFVALVGFFSHVFPAYTYPDKNLSPEIGRADLRAINDQLEDYKLSNGRWPSSLDEAKIPAYIQQPDPTITISYTPSKDGYELKWESKVWLITLGPDKLTANITKK</sequence>
<gene>
    <name evidence="2" type="ORF">HQ393_12855</name>
</gene>
<evidence type="ECO:0000313" key="3">
    <source>
        <dbReference type="Proteomes" id="UP000509597"/>
    </source>
</evidence>
<accession>A0A7H9BL36</accession>
<dbReference type="RefSeq" id="WP_179355557.1">
    <property type="nucleotide sequence ID" value="NZ_CP058627.1"/>
</dbReference>
<dbReference type="EMBL" id="CP058627">
    <property type="protein sequence ID" value="QLG89056.1"/>
    <property type="molecule type" value="Genomic_DNA"/>
</dbReference>
<dbReference type="KEGG" id="chiz:HQ393_12855"/>
<proteinExistence type="predicted"/>
<feature type="transmembrane region" description="Helical" evidence="1">
    <location>
        <begin position="39"/>
        <end position="59"/>
    </location>
</feature>
<evidence type="ECO:0000313" key="2">
    <source>
        <dbReference type="EMBL" id="QLG89056.1"/>
    </source>
</evidence>
<reference evidence="2 3" key="1">
    <citation type="submission" date="2020-07" db="EMBL/GenBank/DDBJ databases">
        <title>Complete genome sequence of Chitinibacter sp. 2T18.</title>
        <authorList>
            <person name="Bae J.-W."/>
            <person name="Choi J.-W."/>
        </authorList>
    </citation>
    <scope>NUCLEOTIDE SEQUENCE [LARGE SCALE GENOMIC DNA]</scope>
    <source>
        <strain evidence="2 3">2T18</strain>
    </source>
</reference>
<name>A0A7H9BL36_9NEIS</name>
<keyword evidence="3" id="KW-1185">Reference proteome</keyword>
<organism evidence="2 3">
    <name type="scientific">Chitinibacter bivalviorum</name>
    <dbReference type="NCBI Taxonomy" id="2739434"/>
    <lineage>
        <taxon>Bacteria</taxon>
        <taxon>Pseudomonadati</taxon>
        <taxon>Pseudomonadota</taxon>
        <taxon>Betaproteobacteria</taxon>
        <taxon>Neisseriales</taxon>
        <taxon>Chitinibacteraceae</taxon>
        <taxon>Chitinibacter</taxon>
    </lineage>
</organism>
<evidence type="ECO:0000256" key="1">
    <source>
        <dbReference type="SAM" id="Phobius"/>
    </source>
</evidence>